<feature type="repeat" description="PPR" evidence="3">
    <location>
        <begin position="588"/>
        <end position="622"/>
    </location>
</feature>
<dbReference type="SUPFAM" id="SSF48452">
    <property type="entry name" value="TPR-like"/>
    <property type="match status" value="1"/>
</dbReference>
<evidence type="ECO:0000313" key="6">
    <source>
        <dbReference type="Proteomes" id="UP000634136"/>
    </source>
</evidence>
<evidence type="ECO:0000256" key="2">
    <source>
        <dbReference type="ARBA" id="ARBA00022737"/>
    </source>
</evidence>
<dbReference type="PANTHER" id="PTHR47934">
    <property type="entry name" value="PENTATRICOPEPTIDE REPEAT-CONTAINING PROTEIN PET309, MITOCHONDRIAL"/>
    <property type="match status" value="1"/>
</dbReference>
<evidence type="ECO:0000313" key="4">
    <source>
        <dbReference type="EMBL" id="KAF7836363.1"/>
    </source>
</evidence>
<dbReference type="InterPro" id="IPR002885">
    <property type="entry name" value="PPR_rpt"/>
</dbReference>
<name>A0A834X2I4_9FABA</name>
<evidence type="ECO:0000256" key="3">
    <source>
        <dbReference type="PROSITE-ProRule" id="PRU00708"/>
    </source>
</evidence>
<reference evidence="5" key="1">
    <citation type="submission" date="2020-09" db="EMBL/GenBank/DDBJ databases">
        <title>Genome-Enabled Discovery of Anthraquinone Biosynthesis in Senna tora.</title>
        <authorList>
            <person name="Kang S.-H."/>
            <person name="Pandey R.P."/>
            <person name="Lee C.-M."/>
            <person name="Sim J.-S."/>
            <person name="Jeong J.-T."/>
            <person name="Choi B.-S."/>
            <person name="Jung M."/>
            <person name="Ginzburg D."/>
            <person name="Zhao K."/>
            <person name="Won S.Y."/>
            <person name="Oh T.-J."/>
            <person name="Yu Y."/>
            <person name="Kim N.-H."/>
            <person name="Lee O.R."/>
            <person name="Lee T.-H."/>
            <person name="Bashyal P."/>
            <person name="Kim T.-S."/>
            <person name="Lee W.-H."/>
            <person name="Kawkins C."/>
            <person name="Kim C.-K."/>
            <person name="Kim J.S."/>
            <person name="Ahn B.O."/>
            <person name="Rhee S.Y."/>
            <person name="Sohng J.K."/>
        </authorList>
    </citation>
    <scope>NUCLEOTIDE SEQUENCE</scope>
    <source>
        <tissue evidence="5">Leaf</tissue>
    </source>
</reference>
<evidence type="ECO:0000313" key="5">
    <source>
        <dbReference type="EMBL" id="KAF7836367.1"/>
    </source>
</evidence>
<dbReference type="NCBIfam" id="TIGR00756">
    <property type="entry name" value="PPR"/>
    <property type="match status" value="13"/>
</dbReference>
<dbReference type="Pfam" id="PF01535">
    <property type="entry name" value="PPR"/>
    <property type="match status" value="6"/>
</dbReference>
<dbReference type="GO" id="GO:0005739">
    <property type="term" value="C:mitochondrion"/>
    <property type="evidence" value="ECO:0007669"/>
    <property type="project" value="TreeGrafter"/>
</dbReference>
<feature type="repeat" description="PPR" evidence="3">
    <location>
        <begin position="518"/>
        <end position="552"/>
    </location>
</feature>
<dbReference type="GO" id="GO:0003729">
    <property type="term" value="F:mRNA binding"/>
    <property type="evidence" value="ECO:0007669"/>
    <property type="project" value="TreeGrafter"/>
</dbReference>
<keyword evidence="2" id="KW-0677">Repeat</keyword>
<feature type="repeat" description="PPR" evidence="3">
    <location>
        <begin position="274"/>
        <end position="308"/>
    </location>
</feature>
<feature type="repeat" description="PPR" evidence="3">
    <location>
        <begin position="239"/>
        <end position="273"/>
    </location>
</feature>
<feature type="repeat" description="PPR" evidence="3">
    <location>
        <begin position="344"/>
        <end position="378"/>
    </location>
</feature>
<feature type="repeat" description="PPR" evidence="3">
    <location>
        <begin position="203"/>
        <end position="237"/>
    </location>
</feature>
<dbReference type="SUPFAM" id="SSF81901">
    <property type="entry name" value="HCP-like"/>
    <property type="match status" value="1"/>
</dbReference>
<dbReference type="Gene3D" id="1.25.40.10">
    <property type="entry name" value="Tetratricopeptide repeat domain"/>
    <property type="match status" value="6"/>
</dbReference>
<dbReference type="PANTHER" id="PTHR47934:SF6">
    <property type="entry name" value="MITOCHONDRIAL GROUP I INTRON SPLICING FACTOR CCM1-RELATED"/>
    <property type="match status" value="1"/>
</dbReference>
<dbReference type="Proteomes" id="UP000634136">
    <property type="component" value="Unassembled WGS sequence"/>
</dbReference>
<feature type="repeat" description="PPR" evidence="3">
    <location>
        <begin position="623"/>
        <end position="657"/>
    </location>
</feature>
<dbReference type="GO" id="GO:0007005">
    <property type="term" value="P:mitochondrion organization"/>
    <property type="evidence" value="ECO:0007669"/>
    <property type="project" value="TreeGrafter"/>
</dbReference>
<dbReference type="OrthoDB" id="185373at2759"/>
<dbReference type="AlphaFoldDB" id="A0A834X2I4"/>
<feature type="repeat" description="PPR" evidence="3">
    <location>
        <begin position="483"/>
        <end position="517"/>
    </location>
</feature>
<organism evidence="5 6">
    <name type="scientific">Senna tora</name>
    <dbReference type="NCBI Taxonomy" id="362788"/>
    <lineage>
        <taxon>Eukaryota</taxon>
        <taxon>Viridiplantae</taxon>
        <taxon>Streptophyta</taxon>
        <taxon>Embryophyta</taxon>
        <taxon>Tracheophyta</taxon>
        <taxon>Spermatophyta</taxon>
        <taxon>Magnoliopsida</taxon>
        <taxon>eudicotyledons</taxon>
        <taxon>Gunneridae</taxon>
        <taxon>Pentapetalae</taxon>
        <taxon>rosids</taxon>
        <taxon>fabids</taxon>
        <taxon>Fabales</taxon>
        <taxon>Fabaceae</taxon>
        <taxon>Caesalpinioideae</taxon>
        <taxon>Cassia clade</taxon>
        <taxon>Senna</taxon>
    </lineage>
</organism>
<evidence type="ECO:0000256" key="1">
    <source>
        <dbReference type="ARBA" id="ARBA00007626"/>
    </source>
</evidence>
<feature type="repeat" description="PPR" evidence="3">
    <location>
        <begin position="309"/>
        <end position="343"/>
    </location>
</feature>
<dbReference type="InterPro" id="IPR011990">
    <property type="entry name" value="TPR-like_helical_dom_sf"/>
</dbReference>
<dbReference type="EMBL" id="JAAIUW010000004">
    <property type="protein sequence ID" value="KAF7836367.1"/>
    <property type="molecule type" value="Genomic_DNA"/>
</dbReference>
<feature type="repeat" description="PPR" evidence="3">
    <location>
        <begin position="133"/>
        <end position="167"/>
    </location>
</feature>
<proteinExistence type="inferred from homology"/>
<feature type="repeat" description="PPR" evidence="3">
    <location>
        <begin position="809"/>
        <end position="843"/>
    </location>
</feature>
<sequence length="1009" mass="115072">MLLKMMIMKKPISCYFLFKIKRAVTSCALPIDPSDVAVSPVSGNHKCLSLSLVEQLIQRGLISSAQQVIQRMIKTSTSVSDAISIADSAISHGLSLNLGSYDTLIRKLVALGEPQLAVSIYLIEIKSRDIFPGPSILNYMVVSLCKLGKLEEAINCFDRLLSFNCPPYKVACDCIIQECCAQERFLDAFNCFLGAQYTRAQLSFWCYSLLIDGLCHRGHLEEALHVFDILRNCDRHLPSVHICKSLFYGFCKRGRVVEAEFIYGEMESRGMFIDRTMYTSLIHEYCKTRKMKMATRVFFRMLKTGCEPDRYLCNTLIYGFVRLSLYDKGWIIYNKMMEWGIKPNVVTYQIMISQYCREEKNDCALELFHNMINSNLAPNAHCYTVLISAMYKQNEIEKTCELYQIMMEAGVVPDHVLFFKLMRIFPVCKLQLAFTLLQLIAKNGCGFDSSMMPASSSHDPTHDLEQETELLLERIATKNINLAQAAYSIFISALCEEGKIDKALFCLSKTEDAGFRPLQFCYNSVIKCLSRLGHFEDANFVIDLMEDHGLVPDQTTYLMIINELCNRGDLVSAYGFLDQMEERGIEPSVAIYDSVIGCLCKKGRIFDAEDMFKRMLQSGVDPDEAVYTTMINGYSMNGRVLEACQLFDIMIKNSIKPGSRSYTSIITGLVKKNMIDKGCVYLGRMLEDGLLPTAVLYTSLIKHFLKSRDFGFAFKLVNLAGKNDIKWDLVMEIELVNGICRYISGIENKKCLLPKQSERAKEMLLRLLHQNPFSPPENNIGVSANSFEAMKRMATKLVENIKGVPVVPNIHANNCIILWFCREEMIHEAYNHFHLMQNEGVCPNKVTYTILLDGHIRLDDIDSAVRLFNEMNVVGCAPDRTAYNTLLKGFIRAGRLLDAMSLTSGLSVYSYRIFQEMVARNYRPFLYDCRRFPFELQESNRLHEYHMVLDMTFQIALDKVEEITLGIKEKWSFAAFYGLYYHDSQVTMSIKQAFEAAIRAVHMLLQGNI</sequence>
<accession>A0A834X2I4</accession>
<keyword evidence="6" id="KW-1185">Reference proteome</keyword>
<dbReference type="GO" id="GO:0006396">
    <property type="term" value="P:RNA processing"/>
    <property type="evidence" value="ECO:0007669"/>
    <property type="project" value="TreeGrafter"/>
</dbReference>
<gene>
    <name evidence="4" type="ORF">G2W53_011222</name>
    <name evidence="5" type="ORF">G2W53_011226</name>
</gene>
<dbReference type="Pfam" id="PF12854">
    <property type="entry name" value="PPR_1"/>
    <property type="match status" value="1"/>
</dbReference>
<dbReference type="EMBL" id="JAAIUW010000004">
    <property type="protein sequence ID" value="KAF7836363.1"/>
    <property type="molecule type" value="Genomic_DNA"/>
</dbReference>
<dbReference type="PROSITE" id="PS51375">
    <property type="entry name" value="PPR"/>
    <property type="match status" value="15"/>
</dbReference>
<feature type="repeat" description="PPR" evidence="3">
    <location>
        <begin position="658"/>
        <end position="692"/>
    </location>
</feature>
<feature type="repeat" description="PPR" evidence="3">
    <location>
        <begin position="844"/>
        <end position="878"/>
    </location>
</feature>
<comment type="caution">
    <text evidence="5">The sequence shown here is derived from an EMBL/GenBank/DDBJ whole genome shotgun (WGS) entry which is preliminary data.</text>
</comment>
<dbReference type="InterPro" id="IPR051114">
    <property type="entry name" value="Mito_RNA_Proc_CCM1"/>
</dbReference>
<comment type="similarity">
    <text evidence="1">Belongs to the PPR family. P subfamily.</text>
</comment>
<dbReference type="Pfam" id="PF13041">
    <property type="entry name" value="PPR_2"/>
    <property type="match status" value="5"/>
</dbReference>
<feature type="repeat" description="PPR" evidence="3">
    <location>
        <begin position="553"/>
        <end position="587"/>
    </location>
</feature>
<protein>
    <submittedName>
        <fullName evidence="5">Pentatricopeptide repeat-containing protein</fullName>
    </submittedName>
</protein>
<feature type="repeat" description="PPR" evidence="3">
    <location>
        <begin position="379"/>
        <end position="413"/>
    </location>
</feature>